<reference evidence="2 3" key="1">
    <citation type="submission" date="2016-03" db="EMBL/GenBank/DDBJ databases">
        <title>How can Kluyveromyces marxianus grow so fast - potential evolutionary course in Saccharomyces Complex revealed by comparative genomics.</title>
        <authorList>
            <person name="Mo W."/>
            <person name="Lu W."/>
            <person name="Yang X."/>
            <person name="Qi J."/>
            <person name="Lv H."/>
        </authorList>
    </citation>
    <scope>NUCLEOTIDE SEQUENCE [LARGE SCALE GENOMIC DNA]</scope>
    <source>
        <strain evidence="2 3">FIM1</strain>
    </source>
</reference>
<accession>A0ABX6ESH4</accession>
<sequence>MVALRLLISGALLSVASAAYNNDTTASDISSSLNSNNSALNPLPAASNSSSTVLITSEPSSIPSLTANNSLTATGYLNSTATSTSTTTPTAAFENIKVYDTLSDSQTSTDPNHWFVIIAELSVSQGFSGDLYLTVPEQFGNFPEGTFDVLADKTPIGTVSYNDSKIFTVSFDNVDADYDGSFNFLAQLEDKPSSPTTVAYTFDVSSGPSFVSSVTYAPKSTTLSTVSTGVDSTGRPYFALDIPYTEYPGDLEFLSYAEDNYLFDDHYFQIVLETDSFNNPIRVSNITAGTDNSDDSTISYSFNSNVSGGQAFRIIYYLSVDNSTTAVKNSAQLRYPTLSFYKRDISIIFDTIDYLKPVANIDISSGNTISVLTNSQSSSINSTNTTTSSVAPVTSSITSLYPNVTSTAAPYNNGSLTFTVITRTDDGVVSELTELVPVSTQATTNSSSTAFDITATDDLTAATEALTSAPPSSTIQTSVRTGLKTRTLSGEETEIGSLVPVGTLDISQEDIAKKTEAYESTATSPEEVSTFLGLLGASTSTGKPRSIATQYSGYANRIQQQGLGSLAVALLALLL</sequence>
<name>A0ABX6ESH4_KLUMA</name>
<evidence type="ECO:0000313" key="2">
    <source>
        <dbReference type="EMBL" id="QGN14811.1"/>
    </source>
</evidence>
<proteinExistence type="predicted"/>
<keyword evidence="3" id="KW-1185">Reference proteome</keyword>
<feature type="chain" id="PRO_5046679962" evidence="1">
    <location>
        <begin position="19"/>
        <end position="575"/>
    </location>
</feature>
<protein>
    <submittedName>
        <fullName evidence="2">Protein EGT2</fullName>
    </submittedName>
</protein>
<feature type="signal peptide" evidence="1">
    <location>
        <begin position="1"/>
        <end position="18"/>
    </location>
</feature>
<evidence type="ECO:0000256" key="1">
    <source>
        <dbReference type="SAM" id="SignalP"/>
    </source>
</evidence>
<evidence type="ECO:0000313" key="3">
    <source>
        <dbReference type="Proteomes" id="UP000422736"/>
    </source>
</evidence>
<dbReference type="EMBL" id="CP015055">
    <property type="protein sequence ID" value="QGN14811.1"/>
    <property type="molecule type" value="Genomic_DNA"/>
</dbReference>
<dbReference type="Proteomes" id="UP000422736">
    <property type="component" value="Chromosome 2"/>
</dbReference>
<organism evidence="2 3">
    <name type="scientific">Kluyveromyces marxianus</name>
    <name type="common">Yeast</name>
    <name type="synonym">Candida kefyr</name>
    <dbReference type="NCBI Taxonomy" id="4911"/>
    <lineage>
        <taxon>Eukaryota</taxon>
        <taxon>Fungi</taxon>
        <taxon>Dikarya</taxon>
        <taxon>Ascomycota</taxon>
        <taxon>Saccharomycotina</taxon>
        <taxon>Saccharomycetes</taxon>
        <taxon>Saccharomycetales</taxon>
        <taxon>Saccharomycetaceae</taxon>
        <taxon>Kluyveromyces</taxon>
    </lineage>
</organism>
<gene>
    <name evidence="2" type="primary">EGT2</name>
    <name evidence="2" type="ORF">FIM1_1482</name>
</gene>
<keyword evidence="1" id="KW-0732">Signal</keyword>